<dbReference type="InterPro" id="IPR007110">
    <property type="entry name" value="Ig-like_dom"/>
</dbReference>
<keyword evidence="2" id="KW-0325">Glycoprotein</keyword>
<evidence type="ECO:0000256" key="2">
    <source>
        <dbReference type="ARBA" id="ARBA00023180"/>
    </source>
</evidence>
<evidence type="ECO:0000313" key="8">
    <source>
        <dbReference type="Proteomes" id="UP000694404"/>
    </source>
</evidence>
<evidence type="ECO:0000256" key="1">
    <source>
        <dbReference type="ARBA" id="ARBA00022729"/>
    </source>
</evidence>
<dbReference type="InterPro" id="IPR013106">
    <property type="entry name" value="Ig_V-set"/>
</dbReference>
<accession>A0A8C0GA23</accession>
<dbReference type="SMART" id="SM00408">
    <property type="entry name" value="IGc2"/>
    <property type="match status" value="1"/>
</dbReference>
<reference evidence="7" key="2">
    <citation type="submission" date="2025-09" db="UniProtKB">
        <authorList>
            <consortium name="Ensembl"/>
        </authorList>
    </citation>
    <scope>IDENTIFICATION</scope>
</reference>
<evidence type="ECO:0000313" key="7">
    <source>
        <dbReference type="Ensembl" id="ENSCABP00000005643.1"/>
    </source>
</evidence>
<evidence type="ECO:0000256" key="5">
    <source>
        <dbReference type="SAM" id="MobiDB-lite"/>
    </source>
</evidence>
<dbReference type="SMART" id="SM00409">
    <property type="entry name" value="IG"/>
    <property type="match status" value="2"/>
</dbReference>
<dbReference type="SUPFAM" id="SSF48726">
    <property type="entry name" value="Immunoglobulin"/>
    <property type="match status" value="2"/>
</dbReference>
<evidence type="ECO:0000256" key="3">
    <source>
        <dbReference type="ARBA" id="ARBA00023319"/>
    </source>
</evidence>
<proteinExistence type="inferred from homology"/>
<dbReference type="AlphaFoldDB" id="A0A8C0GA23"/>
<keyword evidence="1" id="KW-0732">Signal</keyword>
<name>A0A8C0GA23_CHEAB</name>
<evidence type="ECO:0000256" key="4">
    <source>
        <dbReference type="ARBA" id="ARBA00038222"/>
    </source>
</evidence>
<dbReference type="Gene3D" id="2.60.40.10">
    <property type="entry name" value="Immunoglobulins"/>
    <property type="match status" value="2"/>
</dbReference>
<dbReference type="PANTHER" id="PTHR44427:SF1">
    <property type="entry name" value="CARCINOEMBRYONIC ANTIGEN-RELATED CELL ADHESION MOLECULE 1"/>
    <property type="match status" value="1"/>
</dbReference>
<dbReference type="PROSITE" id="PS50835">
    <property type="entry name" value="IG_LIKE"/>
    <property type="match status" value="1"/>
</dbReference>
<dbReference type="Pfam" id="PF07686">
    <property type="entry name" value="V-set"/>
    <property type="match status" value="1"/>
</dbReference>
<dbReference type="InterPro" id="IPR036179">
    <property type="entry name" value="Ig-like_dom_sf"/>
</dbReference>
<dbReference type="InterPro" id="IPR013783">
    <property type="entry name" value="Ig-like_fold"/>
</dbReference>
<dbReference type="InterPro" id="IPR003598">
    <property type="entry name" value="Ig_sub2"/>
</dbReference>
<protein>
    <recommendedName>
        <fullName evidence="6">Ig-like domain-containing protein</fullName>
    </recommendedName>
</protein>
<dbReference type="Pfam" id="PF13927">
    <property type="entry name" value="Ig_3"/>
    <property type="match status" value="1"/>
</dbReference>
<keyword evidence="3" id="KW-0393">Immunoglobulin domain</keyword>
<evidence type="ECO:0000259" key="6">
    <source>
        <dbReference type="PROSITE" id="PS50835"/>
    </source>
</evidence>
<feature type="compositionally biased region" description="Low complexity" evidence="5">
    <location>
        <begin position="7"/>
        <end position="17"/>
    </location>
</feature>
<dbReference type="InterPro" id="IPR003599">
    <property type="entry name" value="Ig_sub"/>
</dbReference>
<comment type="similarity">
    <text evidence="4">Belongs to the immunoglobulin superfamily. CEA family.</text>
</comment>
<keyword evidence="8" id="KW-1185">Reference proteome</keyword>
<dbReference type="Proteomes" id="UP000694404">
    <property type="component" value="Unplaced"/>
</dbReference>
<dbReference type="Ensembl" id="ENSCABT00000006136.1">
    <property type="protein sequence ID" value="ENSCABP00000005643.1"/>
    <property type="gene ID" value="ENSCABG00000004146.1"/>
</dbReference>
<dbReference type="InterPro" id="IPR050831">
    <property type="entry name" value="CEA_cell_adhesion"/>
</dbReference>
<dbReference type="GeneTree" id="ENSGT01100000263479"/>
<feature type="domain" description="Ig-like" evidence="6">
    <location>
        <begin position="136"/>
        <end position="226"/>
    </location>
</feature>
<dbReference type="PANTHER" id="PTHR44427">
    <property type="entry name" value="CARCINOEMBRYONIC ANTIGEN-RELATED CELL ADHESION MOLECULE 19"/>
    <property type="match status" value="1"/>
</dbReference>
<reference evidence="7" key="1">
    <citation type="submission" date="2025-08" db="UniProtKB">
        <authorList>
            <consortium name="Ensembl"/>
        </authorList>
    </citation>
    <scope>IDENTIFICATION</scope>
</reference>
<organism evidence="7 8">
    <name type="scientific">Chelonoidis abingdonii</name>
    <name type="common">Abingdon island giant tortoise</name>
    <name type="synonym">Testudo abingdonii</name>
    <dbReference type="NCBI Taxonomy" id="106734"/>
    <lineage>
        <taxon>Eukaryota</taxon>
        <taxon>Metazoa</taxon>
        <taxon>Chordata</taxon>
        <taxon>Craniata</taxon>
        <taxon>Vertebrata</taxon>
        <taxon>Euteleostomi</taxon>
        <taxon>Archelosauria</taxon>
        <taxon>Testudinata</taxon>
        <taxon>Testudines</taxon>
        <taxon>Cryptodira</taxon>
        <taxon>Durocryptodira</taxon>
        <taxon>Testudinoidea</taxon>
        <taxon>Testudinidae</taxon>
        <taxon>Chelonoidis</taxon>
    </lineage>
</organism>
<feature type="region of interest" description="Disordered" evidence="5">
    <location>
        <begin position="1"/>
        <end position="25"/>
    </location>
</feature>
<sequence>DPPPSPCSRRSCLQPVPAQTPTPTPVTITPASPALGGNVSLAPQNVAQNFTSCNWHRSTTNDETSRILTYFPPPNPVQHNGPAHTGRETAGPGCALHIAGLTLSDTGNYTVQVQSRTSPGLGTVVLRVYGKSVPPPRINTSSGQSPSPLSVPIEPGAVTLSCEAGDSPVSYSWFKDNEIVQAGDHIPLSSDNQTLMLDPGSTKDSGSYTCLATNAASSQNDTVWLEVLCKCELRGHSCLIKTPPVACHCLRRSRSLCWALSAISLSLQPHPSALWPGTGPSSTPWALSCGGCSQPCCSWARCCL</sequence>